<dbReference type="FunFam" id="3.30.1330.40:FF:000001">
    <property type="entry name" value="L-PSP family endoribonuclease"/>
    <property type="match status" value="1"/>
</dbReference>
<dbReference type="GO" id="GO:0120241">
    <property type="term" value="F:2-iminobutanoate/2-iminopropanoate deaminase"/>
    <property type="evidence" value="ECO:0007669"/>
    <property type="project" value="UniProtKB-EC"/>
</dbReference>
<dbReference type="EC" id="3.5.99.10" evidence="2"/>
<dbReference type="Gene3D" id="3.30.1330.40">
    <property type="entry name" value="RutC-like"/>
    <property type="match status" value="1"/>
</dbReference>
<dbReference type="AlphaFoldDB" id="A0A645EDY0"/>
<sequence length="126" mass="13513">MKKTIATTAAPAAVGPYAQAYQVNDTLFVSGQIPFVPETMQLVSEDVSKQALQSLNNIKAIVEAAGFSITDIVKCQVFLKSMNDFAAVNAVYADFFQGHTPARVAVEVSRLPKDVSVEIDAICMKG</sequence>
<dbReference type="Pfam" id="PF01042">
    <property type="entry name" value="Ribonuc_L-PSP"/>
    <property type="match status" value="1"/>
</dbReference>
<dbReference type="NCBIfam" id="TIGR00004">
    <property type="entry name" value="Rid family detoxifying hydrolase"/>
    <property type="match status" value="1"/>
</dbReference>
<gene>
    <name evidence="2" type="primary">ridA_8</name>
    <name evidence="2" type="ORF">SDC9_146741</name>
</gene>
<evidence type="ECO:0000313" key="2">
    <source>
        <dbReference type="EMBL" id="MPM99549.1"/>
    </source>
</evidence>
<dbReference type="SUPFAM" id="SSF55298">
    <property type="entry name" value="YjgF-like"/>
    <property type="match status" value="1"/>
</dbReference>
<dbReference type="InterPro" id="IPR006056">
    <property type="entry name" value="RidA"/>
</dbReference>
<dbReference type="InterPro" id="IPR006175">
    <property type="entry name" value="YjgF/YER057c/UK114"/>
</dbReference>
<dbReference type="PANTHER" id="PTHR11803:SF39">
    <property type="entry name" value="2-IMINOBUTANOATE_2-IMINOPROPANOATE DEAMINASE"/>
    <property type="match status" value="1"/>
</dbReference>
<comment type="caution">
    <text evidence="2">The sequence shown here is derived from an EMBL/GenBank/DDBJ whole genome shotgun (WGS) entry which is preliminary data.</text>
</comment>
<dbReference type="InterPro" id="IPR019897">
    <property type="entry name" value="RidA_CS"/>
</dbReference>
<comment type="similarity">
    <text evidence="1">Belongs to the RutC family.</text>
</comment>
<dbReference type="InterPro" id="IPR035959">
    <property type="entry name" value="RutC-like_sf"/>
</dbReference>
<name>A0A645EDY0_9ZZZZ</name>
<proteinExistence type="inferred from homology"/>
<keyword evidence="2" id="KW-0378">Hydrolase</keyword>
<dbReference type="EMBL" id="VSSQ01045635">
    <property type="protein sequence ID" value="MPM99549.1"/>
    <property type="molecule type" value="Genomic_DNA"/>
</dbReference>
<dbReference type="GO" id="GO:0005829">
    <property type="term" value="C:cytosol"/>
    <property type="evidence" value="ECO:0007669"/>
    <property type="project" value="TreeGrafter"/>
</dbReference>
<accession>A0A645EDY0</accession>
<dbReference type="CDD" id="cd00448">
    <property type="entry name" value="YjgF_YER057c_UK114_family"/>
    <property type="match status" value="1"/>
</dbReference>
<organism evidence="2">
    <name type="scientific">bioreactor metagenome</name>
    <dbReference type="NCBI Taxonomy" id="1076179"/>
    <lineage>
        <taxon>unclassified sequences</taxon>
        <taxon>metagenomes</taxon>
        <taxon>ecological metagenomes</taxon>
    </lineage>
</organism>
<reference evidence="2" key="1">
    <citation type="submission" date="2019-08" db="EMBL/GenBank/DDBJ databases">
        <authorList>
            <person name="Kucharzyk K."/>
            <person name="Murdoch R.W."/>
            <person name="Higgins S."/>
            <person name="Loffler F."/>
        </authorList>
    </citation>
    <scope>NUCLEOTIDE SEQUENCE</scope>
</reference>
<evidence type="ECO:0000256" key="1">
    <source>
        <dbReference type="ARBA" id="ARBA00010552"/>
    </source>
</evidence>
<dbReference type="PANTHER" id="PTHR11803">
    <property type="entry name" value="2-IMINOBUTANOATE/2-IMINOPROPANOATE DEAMINASE RIDA"/>
    <property type="match status" value="1"/>
</dbReference>
<dbReference type="PROSITE" id="PS01094">
    <property type="entry name" value="UPF0076"/>
    <property type="match status" value="1"/>
</dbReference>
<protein>
    <submittedName>
        <fullName evidence="2">2-iminobutanoate/2-iminopropanoate deaminase</fullName>
        <ecNumber evidence="2">3.5.99.10</ecNumber>
    </submittedName>
</protein>